<keyword evidence="3" id="KW-0540">Nuclease</keyword>
<feature type="region of interest" description="Disordered" evidence="10">
    <location>
        <begin position="418"/>
        <end position="476"/>
    </location>
</feature>
<feature type="compositionally biased region" description="Low complexity" evidence="10">
    <location>
        <begin position="462"/>
        <end position="476"/>
    </location>
</feature>
<proteinExistence type="inferred from homology"/>
<dbReference type="Gene3D" id="1.10.150.20">
    <property type="entry name" value="5' to 3' exonuclease, C-terminal subdomain"/>
    <property type="match status" value="1"/>
</dbReference>
<dbReference type="GO" id="GO:0003684">
    <property type="term" value="F:damaged DNA binding"/>
    <property type="evidence" value="ECO:0007669"/>
    <property type="project" value="TreeGrafter"/>
</dbReference>
<dbReference type="EMBL" id="CAJVPK010000004">
    <property type="protein sequence ID" value="CAG8432828.1"/>
    <property type="molecule type" value="Genomic_DNA"/>
</dbReference>
<dbReference type="GO" id="GO:1901255">
    <property type="term" value="P:nucleotide-excision repair involved in interstrand cross-link repair"/>
    <property type="evidence" value="ECO:0007669"/>
    <property type="project" value="TreeGrafter"/>
</dbReference>
<gene>
    <name evidence="12" type="ORF">DEBURN_LOCUS155</name>
</gene>
<keyword evidence="4" id="KW-0255">Endonuclease</keyword>
<evidence type="ECO:0000256" key="5">
    <source>
        <dbReference type="ARBA" id="ARBA00022763"/>
    </source>
</evidence>
<dbReference type="GO" id="GO:0000724">
    <property type="term" value="P:double-strand break repair via homologous recombination"/>
    <property type="evidence" value="ECO:0007669"/>
    <property type="project" value="TreeGrafter"/>
</dbReference>
<keyword evidence="7" id="KW-0238">DNA-binding</keyword>
<evidence type="ECO:0000313" key="13">
    <source>
        <dbReference type="Proteomes" id="UP000789706"/>
    </source>
</evidence>
<evidence type="ECO:0000256" key="4">
    <source>
        <dbReference type="ARBA" id="ARBA00022759"/>
    </source>
</evidence>
<evidence type="ECO:0000313" key="12">
    <source>
        <dbReference type="EMBL" id="CAG8432828.1"/>
    </source>
</evidence>
<evidence type="ECO:0000256" key="7">
    <source>
        <dbReference type="ARBA" id="ARBA00023125"/>
    </source>
</evidence>
<organism evidence="12 13">
    <name type="scientific">Diversispora eburnea</name>
    <dbReference type="NCBI Taxonomy" id="1213867"/>
    <lineage>
        <taxon>Eukaryota</taxon>
        <taxon>Fungi</taxon>
        <taxon>Fungi incertae sedis</taxon>
        <taxon>Mucoromycota</taxon>
        <taxon>Glomeromycotina</taxon>
        <taxon>Glomeromycetes</taxon>
        <taxon>Diversisporales</taxon>
        <taxon>Diversisporaceae</taxon>
        <taxon>Diversispora</taxon>
    </lineage>
</organism>
<keyword evidence="5" id="KW-0227">DNA damage</keyword>
<comment type="subcellular location">
    <subcellularLocation>
        <location evidence="1">Nucleus</location>
    </subcellularLocation>
</comment>
<dbReference type="InterPro" id="IPR011335">
    <property type="entry name" value="Restrct_endonuc-II-like"/>
</dbReference>
<feature type="compositionally biased region" description="Basic residues" evidence="10">
    <location>
        <begin position="351"/>
        <end position="366"/>
    </location>
</feature>
<dbReference type="CDD" id="cd20078">
    <property type="entry name" value="XPF_nuclease_XPF_euk"/>
    <property type="match status" value="1"/>
</dbReference>
<evidence type="ECO:0000259" key="11">
    <source>
        <dbReference type="SMART" id="SM00891"/>
    </source>
</evidence>
<accession>A0A9N8V0M6</accession>
<dbReference type="OrthoDB" id="361020at2759"/>
<name>A0A9N8V0M6_9GLOM</name>
<evidence type="ECO:0000256" key="9">
    <source>
        <dbReference type="ARBA" id="ARBA00023242"/>
    </source>
</evidence>
<dbReference type="SUPFAM" id="SSF52980">
    <property type="entry name" value="Restriction endonuclease-like"/>
    <property type="match status" value="1"/>
</dbReference>
<dbReference type="GO" id="GO:0000110">
    <property type="term" value="C:nucleotide-excision repair factor 1 complex"/>
    <property type="evidence" value="ECO:0007669"/>
    <property type="project" value="TreeGrafter"/>
</dbReference>
<comment type="similarity">
    <text evidence="2">Belongs to the XPF family.</text>
</comment>
<dbReference type="Proteomes" id="UP000789706">
    <property type="component" value="Unassembled WGS sequence"/>
</dbReference>
<evidence type="ECO:0000256" key="2">
    <source>
        <dbReference type="ARBA" id="ARBA00010015"/>
    </source>
</evidence>
<evidence type="ECO:0000256" key="8">
    <source>
        <dbReference type="ARBA" id="ARBA00023204"/>
    </source>
</evidence>
<dbReference type="GO" id="GO:0000014">
    <property type="term" value="F:single-stranded DNA endodeoxyribonuclease activity"/>
    <property type="evidence" value="ECO:0007669"/>
    <property type="project" value="TreeGrafter"/>
</dbReference>
<dbReference type="InterPro" id="IPR006166">
    <property type="entry name" value="ERCC4_domain"/>
</dbReference>
<dbReference type="GO" id="GO:0000712">
    <property type="term" value="P:resolution of meiotic recombination intermediates"/>
    <property type="evidence" value="ECO:0007669"/>
    <property type="project" value="TreeGrafter"/>
</dbReference>
<protein>
    <submittedName>
        <fullName evidence="12">11508_t:CDS:1</fullName>
    </submittedName>
</protein>
<evidence type="ECO:0000256" key="6">
    <source>
        <dbReference type="ARBA" id="ARBA00022801"/>
    </source>
</evidence>
<dbReference type="SUPFAM" id="SSF47781">
    <property type="entry name" value="RuvA domain 2-like"/>
    <property type="match status" value="1"/>
</dbReference>
<reference evidence="12" key="1">
    <citation type="submission" date="2021-06" db="EMBL/GenBank/DDBJ databases">
        <authorList>
            <person name="Kallberg Y."/>
            <person name="Tangrot J."/>
            <person name="Rosling A."/>
        </authorList>
    </citation>
    <scope>NUCLEOTIDE SEQUENCE</scope>
    <source>
        <strain evidence="12">AZ414A</strain>
    </source>
</reference>
<dbReference type="PANTHER" id="PTHR10150:SF0">
    <property type="entry name" value="DNA REPAIR ENDONUCLEASE XPF"/>
    <property type="match status" value="1"/>
</dbReference>
<feature type="compositionally biased region" description="Basic residues" evidence="10">
    <location>
        <begin position="445"/>
        <end position="461"/>
    </location>
</feature>
<dbReference type="PANTHER" id="PTHR10150">
    <property type="entry name" value="DNA REPAIR ENDONUCLEASE XPF"/>
    <property type="match status" value="1"/>
</dbReference>
<keyword evidence="8" id="KW-0234">DNA repair</keyword>
<keyword evidence="6" id="KW-0378">Hydrolase</keyword>
<dbReference type="GO" id="GO:0003697">
    <property type="term" value="F:single-stranded DNA binding"/>
    <property type="evidence" value="ECO:0007669"/>
    <property type="project" value="TreeGrafter"/>
</dbReference>
<dbReference type="SMART" id="SM00891">
    <property type="entry name" value="ERCC4"/>
    <property type="match status" value="1"/>
</dbReference>
<sequence>MSYLPLEYQQNILEELLAEDGLLLLGRGLGLKRIMCSFLKVYSQADHLVLLLNSSASEEISIKEELASMGVRKPGLRVVNNEIGAKERSELYLSGGIISITSRILIVDMLTKRIPSNIITGIVINRAERVNETSTEAFILRIYREENKEGFIKAFSDSPESFNSGFSPLQTSLQYLQIRKVFIWPRFHVTVRKCLEERTSDVIELYQPLSDSMREIQVSILECIEACISDLRKTNIAWLDLDDLTVENAFSRSFDRIVRRQLEPVWHRVGLKTKLLVGDLTILRKLLTYLVSYDCITFHSFLEAILTSQTPTSTLSQQQQSPWILTNSGNNIFTVAKRRVYVRSGVTAKDSHKKNKGKTHEKGKTKKNQEFPPGIESVLEELPKWGLLADVLHEIELDIELSWKSGMAKVSENLFKPTKEAIQGDNSQKGDDNNNNSTRIDENKRRNKRGQQPLNKRRRVRGGSSTASMSSSSSRATISIVEEEAKEIANYINSVNRTPVYEVDEVIDVDEEVIDVNEVIDLDKEVIDVEEEVVDVDEVVRSRGSYYDDDFDLDAFSTHFELLSMDSLIVIRPISGDYDKVLEALKPKYIIIYHPDPTFVRHVEVFRSMHPGIACRVYFLMYENSIEEQRYLSSIRREKESFEKLIREKSVMAIPLGKSRVTQSNNPADMFLRTIDTRIAGGGKLEQETNKSSKIIIDIREFRCCLPSLLHAHGIEIIPCTLQVGDYILSPQICVERKSISDLIGSFISGRLYTQCESMLIYYKQPILLIEFEQNQTFTFQAINDLKSDISVNDISSKLVLLTLTFPRLRIIWSSSPHATKLHDEPDIEKDFLRALPGITRKNYKRVMSKVKNLRELSELPLKELQNLIGDENGLFDKDKTLQNTNPVNNFGEMQIAGETLACGNENIHETGEVSDQMARRNHKKSGLDLADPNGRKVVLTKFVNFF</sequence>
<feature type="domain" description="ERCC4" evidence="11">
    <location>
        <begin position="694"/>
        <end position="774"/>
    </location>
</feature>
<dbReference type="InterPro" id="IPR010994">
    <property type="entry name" value="RuvA_2-like"/>
</dbReference>
<dbReference type="InterPro" id="IPR047520">
    <property type="entry name" value="XPF_nuclease"/>
</dbReference>
<dbReference type="AlphaFoldDB" id="A0A9N8V0M6"/>
<keyword evidence="9" id="KW-0539">Nucleus</keyword>
<feature type="region of interest" description="Disordered" evidence="10">
    <location>
        <begin position="346"/>
        <end position="374"/>
    </location>
</feature>
<dbReference type="Pfam" id="PF02732">
    <property type="entry name" value="ERCC4"/>
    <property type="match status" value="1"/>
</dbReference>
<keyword evidence="13" id="KW-1185">Reference proteome</keyword>
<comment type="caution">
    <text evidence="12">The sequence shown here is derived from an EMBL/GenBank/DDBJ whole genome shotgun (WGS) entry which is preliminary data.</text>
</comment>
<dbReference type="FunFam" id="3.40.50.10130:FF:000002">
    <property type="entry name" value="DNA repair endonuclease XPF"/>
    <property type="match status" value="1"/>
</dbReference>
<evidence type="ECO:0000256" key="1">
    <source>
        <dbReference type="ARBA" id="ARBA00004123"/>
    </source>
</evidence>
<evidence type="ECO:0000256" key="3">
    <source>
        <dbReference type="ARBA" id="ARBA00022722"/>
    </source>
</evidence>
<evidence type="ECO:0000256" key="10">
    <source>
        <dbReference type="SAM" id="MobiDB-lite"/>
    </source>
</evidence>
<dbReference type="Gene3D" id="3.40.50.10130">
    <property type="match status" value="1"/>
</dbReference>